<gene>
    <name evidence="2" type="ORF">SK128_007950</name>
</gene>
<proteinExistence type="predicted"/>
<reference evidence="2 3" key="1">
    <citation type="submission" date="2023-11" db="EMBL/GenBank/DDBJ databases">
        <title>Halocaridina rubra genome assembly.</title>
        <authorList>
            <person name="Smith C."/>
        </authorList>
    </citation>
    <scope>NUCLEOTIDE SEQUENCE [LARGE SCALE GENOMIC DNA]</scope>
    <source>
        <strain evidence="2">EP-1</strain>
        <tissue evidence="2">Whole</tissue>
    </source>
</reference>
<organism evidence="2 3">
    <name type="scientific">Halocaridina rubra</name>
    <name type="common">Hawaiian red shrimp</name>
    <dbReference type="NCBI Taxonomy" id="373956"/>
    <lineage>
        <taxon>Eukaryota</taxon>
        <taxon>Metazoa</taxon>
        <taxon>Ecdysozoa</taxon>
        <taxon>Arthropoda</taxon>
        <taxon>Crustacea</taxon>
        <taxon>Multicrustacea</taxon>
        <taxon>Malacostraca</taxon>
        <taxon>Eumalacostraca</taxon>
        <taxon>Eucarida</taxon>
        <taxon>Decapoda</taxon>
        <taxon>Pleocyemata</taxon>
        <taxon>Caridea</taxon>
        <taxon>Atyoidea</taxon>
        <taxon>Atyidae</taxon>
        <taxon>Halocaridina</taxon>
    </lineage>
</organism>
<sequence>MKISDTSPPCRTPDNLMLATEFPSTTGQVEAANAIGLKRTKGPPSTPYGLPRKKPSRDINHYLVLFQLVSPQRHQWDRYLTIKFDKQVNDVDFELYLLKLSFSRVVRQQQQRQQPSLPPPRPHRTEMVRSRREETATTSTLESATVPPPLPRSLNTAASM</sequence>
<dbReference type="Proteomes" id="UP001381693">
    <property type="component" value="Unassembled WGS sequence"/>
</dbReference>
<dbReference type="EMBL" id="JAXCGZ010005880">
    <property type="protein sequence ID" value="KAK7080521.1"/>
    <property type="molecule type" value="Genomic_DNA"/>
</dbReference>
<name>A0AAN8X9U9_HALRR</name>
<evidence type="ECO:0000256" key="1">
    <source>
        <dbReference type="SAM" id="MobiDB-lite"/>
    </source>
</evidence>
<evidence type="ECO:0000313" key="2">
    <source>
        <dbReference type="EMBL" id="KAK7080521.1"/>
    </source>
</evidence>
<protein>
    <submittedName>
        <fullName evidence="2">Uncharacterized protein</fullName>
    </submittedName>
</protein>
<feature type="region of interest" description="Disordered" evidence="1">
    <location>
        <begin position="109"/>
        <end position="160"/>
    </location>
</feature>
<keyword evidence="3" id="KW-1185">Reference proteome</keyword>
<evidence type="ECO:0000313" key="3">
    <source>
        <dbReference type="Proteomes" id="UP001381693"/>
    </source>
</evidence>
<feature type="compositionally biased region" description="Low complexity" evidence="1">
    <location>
        <begin position="136"/>
        <end position="145"/>
    </location>
</feature>
<comment type="caution">
    <text evidence="2">The sequence shown here is derived from an EMBL/GenBank/DDBJ whole genome shotgun (WGS) entry which is preliminary data.</text>
</comment>
<accession>A0AAN8X9U9</accession>
<feature type="compositionally biased region" description="Basic and acidic residues" evidence="1">
    <location>
        <begin position="123"/>
        <end position="135"/>
    </location>
</feature>
<dbReference type="AlphaFoldDB" id="A0AAN8X9U9"/>